<dbReference type="EMBL" id="NPBY01000073">
    <property type="protein sequence ID" value="PAD73062.1"/>
    <property type="molecule type" value="Genomic_DNA"/>
</dbReference>
<dbReference type="AlphaFoldDB" id="A0A268EIX2"/>
<evidence type="ECO:0000256" key="1">
    <source>
        <dbReference type="SAM" id="Phobius"/>
    </source>
</evidence>
<accession>A0A268EIX2</accession>
<keyword evidence="1" id="KW-1133">Transmembrane helix</keyword>
<proteinExistence type="predicted"/>
<protein>
    <submittedName>
        <fullName evidence="2">Uncharacterized protein</fullName>
    </submittedName>
</protein>
<evidence type="ECO:0000313" key="2">
    <source>
        <dbReference type="EMBL" id="PAD73062.1"/>
    </source>
</evidence>
<name>A0A268EIX2_9BACL</name>
<feature type="non-terminal residue" evidence="2">
    <location>
        <position position="1"/>
    </location>
</feature>
<sequence>TGLLIGFLSIWYFFFEWVPFWDLTSIGEFPPELHSYHYIIGAIGVIIALVLVLYNLTLIINVIYQICRLYIEAYRSRSE</sequence>
<gene>
    <name evidence="2" type="ORF">CHH67_21015</name>
</gene>
<organism evidence="2 3">
    <name type="scientific">Paenibacillus campinasensis</name>
    <dbReference type="NCBI Taxonomy" id="66347"/>
    <lineage>
        <taxon>Bacteria</taxon>
        <taxon>Bacillati</taxon>
        <taxon>Bacillota</taxon>
        <taxon>Bacilli</taxon>
        <taxon>Bacillales</taxon>
        <taxon>Paenibacillaceae</taxon>
        <taxon>Paenibacillus</taxon>
    </lineage>
</organism>
<dbReference type="Proteomes" id="UP000215596">
    <property type="component" value="Unassembled WGS sequence"/>
</dbReference>
<comment type="caution">
    <text evidence="2">The sequence shown here is derived from an EMBL/GenBank/DDBJ whole genome shotgun (WGS) entry which is preliminary data.</text>
</comment>
<reference evidence="2 3" key="1">
    <citation type="submission" date="2017-07" db="EMBL/GenBank/DDBJ databases">
        <title>Isolation and whole genome analysis of endospore-forming bacteria from heroin.</title>
        <authorList>
            <person name="Kalinowski J."/>
            <person name="Ahrens B."/>
            <person name="Al-Dilaimi A."/>
            <person name="Winkler A."/>
            <person name="Wibberg D."/>
            <person name="Schleenbecker U."/>
            <person name="Ruckert C."/>
            <person name="Wolfel R."/>
            <person name="Grass G."/>
        </authorList>
    </citation>
    <scope>NUCLEOTIDE SEQUENCE [LARGE SCALE GENOMIC DNA]</scope>
    <source>
        <strain evidence="2 3">7537-G1</strain>
    </source>
</reference>
<keyword evidence="1" id="KW-0472">Membrane</keyword>
<evidence type="ECO:0000313" key="3">
    <source>
        <dbReference type="Proteomes" id="UP000215596"/>
    </source>
</evidence>
<keyword evidence="1" id="KW-0812">Transmembrane</keyword>
<feature type="transmembrane region" description="Helical" evidence="1">
    <location>
        <begin position="38"/>
        <end position="67"/>
    </location>
</feature>